<dbReference type="Pfam" id="PF13715">
    <property type="entry name" value="CarbopepD_reg_2"/>
    <property type="match status" value="1"/>
</dbReference>
<dbReference type="SUPFAM" id="SSF49464">
    <property type="entry name" value="Carboxypeptidase regulatory domain-like"/>
    <property type="match status" value="1"/>
</dbReference>
<accession>A0A4S3M1F8</accession>
<dbReference type="RefSeq" id="WP_136334414.1">
    <property type="nucleotide sequence ID" value="NZ_QXMP01000004.1"/>
</dbReference>
<evidence type="ECO:0000256" key="1">
    <source>
        <dbReference type="SAM" id="SignalP"/>
    </source>
</evidence>
<keyword evidence="2" id="KW-0121">Carboxypeptidase</keyword>
<dbReference type="Proteomes" id="UP000305939">
    <property type="component" value="Unassembled WGS sequence"/>
</dbReference>
<feature type="signal peptide" evidence="1">
    <location>
        <begin position="1"/>
        <end position="18"/>
    </location>
</feature>
<dbReference type="AlphaFoldDB" id="A0A4S3M1F8"/>
<organism evidence="2 3">
    <name type="scientific">Robertkochia marina</name>
    <dbReference type="NCBI Taxonomy" id="1227945"/>
    <lineage>
        <taxon>Bacteria</taxon>
        <taxon>Pseudomonadati</taxon>
        <taxon>Bacteroidota</taxon>
        <taxon>Flavobacteriia</taxon>
        <taxon>Flavobacteriales</taxon>
        <taxon>Flavobacteriaceae</taxon>
        <taxon>Robertkochia</taxon>
    </lineage>
</organism>
<dbReference type="InterPro" id="IPR043741">
    <property type="entry name" value="DUF5686"/>
</dbReference>
<name>A0A4S3M1F8_9FLAO</name>
<gene>
    <name evidence="2" type="ORF">E7Z59_00920</name>
</gene>
<sequence length="830" mass="95803">MRILLSLCFLLICSLAWSQSKVSGKVFDENGAPIPYANVLFKGTFEGTITDENGTFYLESDNTQSILEVSLLGYTTQEIPLEKRVTYNMRVVLVEGEVLEEVVVYVGNQPKKNNPAIDILRKIWEKKRVNGLNKFDQYHYDKYEKIEFDLNTIDSVLMENKIFNGMEFIFEQVDTSNVTGKTYLPIFINESSSEVYGDNKLNAEKEIQKGNKTSGFDANQAVLSFIQDLYAEYNVYNNYIKLFDKSFVSPLSKTGIDVYNYVLSDSTFRDNKWCYNIVYYPRRSNELTFKGDFWVNDTTYAVKEINMQASKSANVNWVKDLYIEQEFDVLNDSVFVLKRDYVMSDFSLRKKEESRGIYGKRTTIYANYEFDKEKAKSFYEQRVDPYNEAVFNRSDEFWATNRLEELNEDEKGIYTMLDTLRTVPKFKMLYNAGSVLSSGYYEFDKLNLDYGPIFSTFGYNEVEGIRVRGGGRTYFSQNDQWRLEGYLAYGLRDRRVKYGLSARWMLDRKKRLIISAGTRRDIEQLGVSLSATNDVLGRSFASSALFTAGSNNTLTNIRLTTAAIQYDFFKNFTFRWGMDYRRMRSALPDVFSLSYVDPEAPGGVNDETNQFSLITQLQYTPGRRVLGYGVDQYDVNDDYSRIILRYTAGRKGFFKSDFDFEKLQFYYNQPLQIGGFGRMTTNLEAGKIFGAVPLSLLSPIPGNQTYFSIFNTFPNLDFYEFVTDTYLSVQMEHNFNGRLFGRIPFLKKLNLREIVGLRGVWGSLSQENIELSAPAGMMLQAPEDEPYYEYSFGVGNIFKVFRIDFSFRGNYLDSPGARPFAVTGAFELAF</sequence>
<dbReference type="Gene3D" id="2.60.40.1120">
    <property type="entry name" value="Carboxypeptidase-like, regulatory domain"/>
    <property type="match status" value="1"/>
</dbReference>
<dbReference type="GO" id="GO:0004180">
    <property type="term" value="F:carboxypeptidase activity"/>
    <property type="evidence" value="ECO:0007669"/>
    <property type="project" value="UniProtKB-KW"/>
</dbReference>
<dbReference type="EMBL" id="SSMC01000001">
    <property type="protein sequence ID" value="THD68924.1"/>
    <property type="molecule type" value="Genomic_DNA"/>
</dbReference>
<dbReference type="OrthoDB" id="983143at2"/>
<feature type="chain" id="PRO_5020397361" evidence="1">
    <location>
        <begin position="19"/>
        <end position="830"/>
    </location>
</feature>
<keyword evidence="1" id="KW-0732">Signal</keyword>
<proteinExistence type="predicted"/>
<evidence type="ECO:0000313" key="2">
    <source>
        <dbReference type="EMBL" id="THD68924.1"/>
    </source>
</evidence>
<dbReference type="Pfam" id="PF18939">
    <property type="entry name" value="DUF5686"/>
    <property type="match status" value="1"/>
</dbReference>
<keyword evidence="2" id="KW-0645">Protease</keyword>
<keyword evidence="2" id="KW-0378">Hydrolase</keyword>
<evidence type="ECO:0000313" key="3">
    <source>
        <dbReference type="Proteomes" id="UP000305939"/>
    </source>
</evidence>
<comment type="caution">
    <text evidence="2">The sequence shown here is derived from an EMBL/GenBank/DDBJ whole genome shotgun (WGS) entry which is preliminary data.</text>
</comment>
<keyword evidence="3" id="KW-1185">Reference proteome</keyword>
<dbReference type="InterPro" id="IPR008969">
    <property type="entry name" value="CarboxyPept-like_regulatory"/>
</dbReference>
<protein>
    <submittedName>
        <fullName evidence="2">Carboxypeptidase-like regulatory domain-containing protein</fullName>
    </submittedName>
</protein>
<reference evidence="2 3" key="1">
    <citation type="submission" date="2019-04" db="EMBL/GenBank/DDBJ databases">
        <title>Draft genome sequence of Robertkochia marina CC-AMO-30D.</title>
        <authorList>
            <person name="Hameed A."/>
            <person name="Lin S.-Y."/>
            <person name="Shahina M."/>
            <person name="Lai W.-A."/>
            <person name="Young C.-C."/>
        </authorList>
    </citation>
    <scope>NUCLEOTIDE SEQUENCE [LARGE SCALE GENOMIC DNA]</scope>
    <source>
        <strain evidence="2 3">CC-AMO-30D</strain>
    </source>
</reference>